<dbReference type="NCBIfam" id="TIGR00032">
    <property type="entry name" value="argG"/>
    <property type="match status" value="1"/>
</dbReference>
<feature type="binding site" evidence="9">
    <location>
        <position position="124"/>
    </location>
    <ligand>
        <name>L-citrulline</name>
        <dbReference type="ChEBI" id="CHEBI:57743"/>
    </ligand>
</feature>
<dbReference type="HOGENOM" id="CLU_032784_4_0_2"/>
<keyword evidence="4 9" id="KW-0055">Arginine biosynthesis</keyword>
<dbReference type="PANTHER" id="PTHR11587">
    <property type="entry name" value="ARGININOSUCCINATE SYNTHASE"/>
    <property type="match status" value="1"/>
</dbReference>
<dbReference type="GeneID" id="13796808"/>
<dbReference type="GO" id="GO:0000050">
    <property type="term" value="P:urea cycle"/>
    <property type="evidence" value="ECO:0007669"/>
    <property type="project" value="TreeGrafter"/>
</dbReference>
<dbReference type="GO" id="GO:0005524">
    <property type="term" value="F:ATP binding"/>
    <property type="evidence" value="ECO:0007669"/>
    <property type="project" value="UniProtKB-UniRule"/>
</dbReference>
<dbReference type="Gene3D" id="3.40.50.620">
    <property type="entry name" value="HUPs"/>
    <property type="match status" value="1"/>
</dbReference>
<feature type="binding site" evidence="9">
    <location>
        <position position="125"/>
    </location>
    <ligand>
        <name>L-aspartate</name>
        <dbReference type="ChEBI" id="CHEBI:29991"/>
    </ligand>
</feature>
<dbReference type="OrthoDB" id="5877at2157"/>
<evidence type="ECO:0000256" key="6">
    <source>
        <dbReference type="ARBA" id="ARBA00022605"/>
    </source>
</evidence>
<organism evidence="12 13">
    <name type="scientific">Nitrososphaera gargensis (strain Ga9.2)</name>
    <dbReference type="NCBI Taxonomy" id="1237085"/>
    <lineage>
        <taxon>Archaea</taxon>
        <taxon>Nitrososphaerota</taxon>
        <taxon>Nitrososphaeria</taxon>
        <taxon>Nitrososphaerales</taxon>
        <taxon>Nitrososphaeraceae</taxon>
        <taxon>Nitrososphaera</taxon>
    </lineage>
</organism>
<feature type="binding site" evidence="9">
    <location>
        <position position="269"/>
    </location>
    <ligand>
        <name>L-citrulline</name>
        <dbReference type="ChEBI" id="CHEBI:57743"/>
    </ligand>
</feature>
<feature type="binding site" evidence="9">
    <location>
        <position position="88"/>
    </location>
    <ligand>
        <name>L-citrulline</name>
        <dbReference type="ChEBI" id="CHEBI:57743"/>
    </ligand>
</feature>
<dbReference type="Pfam" id="PF00764">
    <property type="entry name" value="Arginosuc_synth"/>
    <property type="match status" value="1"/>
</dbReference>
<dbReference type="EMBL" id="CP002408">
    <property type="protein sequence ID" value="AFU59917.1"/>
    <property type="molecule type" value="Genomic_DNA"/>
</dbReference>
<evidence type="ECO:0000259" key="10">
    <source>
        <dbReference type="Pfam" id="PF00764"/>
    </source>
</evidence>
<feature type="domain" description="Arginosuccinate synthase C-terminal" evidence="11">
    <location>
        <begin position="174"/>
        <end position="387"/>
    </location>
</feature>
<evidence type="ECO:0000256" key="1">
    <source>
        <dbReference type="ARBA" id="ARBA00004967"/>
    </source>
</evidence>
<dbReference type="CDD" id="cd01999">
    <property type="entry name" value="ASS"/>
    <property type="match status" value="1"/>
</dbReference>
<dbReference type="InterPro" id="IPR048268">
    <property type="entry name" value="Arginosuc_syn_C"/>
</dbReference>
<dbReference type="SUPFAM" id="SSF52402">
    <property type="entry name" value="Adenine nucleotide alpha hydrolases-like"/>
    <property type="match status" value="1"/>
</dbReference>
<dbReference type="FunFam" id="3.90.1260.10:FF:000007">
    <property type="entry name" value="Argininosuccinate synthase"/>
    <property type="match status" value="1"/>
</dbReference>
<dbReference type="InParanoid" id="K0IM24"/>
<dbReference type="NCBIfam" id="NF010392">
    <property type="entry name" value="PRK13820.1"/>
    <property type="match status" value="1"/>
</dbReference>
<evidence type="ECO:0000256" key="4">
    <source>
        <dbReference type="ARBA" id="ARBA00022571"/>
    </source>
</evidence>
<evidence type="ECO:0000256" key="9">
    <source>
        <dbReference type="HAMAP-Rule" id="MF_00005"/>
    </source>
</evidence>
<dbReference type="FunCoup" id="K0IM24">
    <property type="interactions" value="195"/>
</dbReference>
<feature type="binding site" evidence="9">
    <location>
        <position position="118"/>
    </location>
    <ligand>
        <name>ATP</name>
        <dbReference type="ChEBI" id="CHEBI:30616"/>
    </ligand>
</feature>
<dbReference type="PANTHER" id="PTHR11587:SF2">
    <property type="entry name" value="ARGININOSUCCINATE SYNTHASE"/>
    <property type="match status" value="1"/>
</dbReference>
<evidence type="ECO:0000256" key="7">
    <source>
        <dbReference type="ARBA" id="ARBA00022741"/>
    </source>
</evidence>
<dbReference type="GO" id="GO:0006526">
    <property type="term" value="P:L-arginine biosynthetic process"/>
    <property type="evidence" value="ECO:0007669"/>
    <property type="project" value="UniProtKB-UniRule"/>
</dbReference>
<keyword evidence="8 9" id="KW-0067">ATP-binding</keyword>
<dbReference type="FunFam" id="3.40.50.620:FF:000019">
    <property type="entry name" value="Argininosuccinate synthase"/>
    <property type="match status" value="1"/>
</dbReference>
<evidence type="ECO:0000256" key="8">
    <source>
        <dbReference type="ARBA" id="ARBA00022840"/>
    </source>
</evidence>
<comment type="caution">
    <text evidence="9">Lacks conserved residue(s) required for the propagation of feature annotation.</text>
</comment>
<feature type="binding site" evidence="9">
    <location>
        <position position="120"/>
    </location>
    <ligand>
        <name>L-aspartate</name>
        <dbReference type="ChEBI" id="CHEBI:29991"/>
    </ligand>
</feature>
<dbReference type="PATRIC" id="fig|1237085.11.peg.2971"/>
<feature type="domain" description="Arginosuccinate synthase-like N-terminal" evidence="10">
    <location>
        <begin position="6"/>
        <end position="166"/>
    </location>
</feature>
<dbReference type="Gene3D" id="3.90.1260.10">
    <property type="entry name" value="Argininosuccinate synthetase, chain A, domain 2"/>
    <property type="match status" value="1"/>
</dbReference>
<dbReference type="RefSeq" id="WP_015020451.1">
    <property type="nucleotide sequence ID" value="NC_018719.1"/>
</dbReference>
<dbReference type="HAMAP" id="MF_00005">
    <property type="entry name" value="Arg_succ_synth_type1"/>
    <property type="match status" value="1"/>
</dbReference>
<evidence type="ECO:0000313" key="12">
    <source>
        <dbReference type="EMBL" id="AFU59917.1"/>
    </source>
</evidence>
<accession>K0IM24</accession>
<dbReference type="InterPro" id="IPR018223">
    <property type="entry name" value="Arginosuc_synth_CS"/>
</dbReference>
<evidence type="ECO:0000259" key="11">
    <source>
        <dbReference type="Pfam" id="PF20979"/>
    </source>
</evidence>
<dbReference type="AlphaFoldDB" id="K0IM24"/>
<sequence length="411" mass="45510">MGNSGKVVLAYSGGLDTSVCIRYLQTLHKLDVITVTVDCGQEDDFKEIEKKAKAIGAIKHIYIDAREEFAHDYVVPSIKANGLYQGKYPLATALARPLIAAKVVEVANREGVTAIAHGCTGKGNDQIRFDVTMRALNPKLKIIAPIRDMNLTRDVEMKFAKEQNIPISAEAKKYSIDLNLWGRAVEGGNIEDADFEPPEEAFQYINFQNDKAGYVEIEFEKGVPVAADGKRMPLIDLIQYVNDKAGAHGVGIVDHIEDRVVGIKSREVYEAPAAVTIIEAHKDLEKMVLTKHELAFKRMVDDQWSWLAYSGLWQDPLRNDLDKFIDATQVRVSGKVKLKMQKGSLRVVGRESKYSLYKNDLATYAAGSTFDQSLAKGFVELWGLQSIIANSVAADATTSSDKKQQQKGGKK</sequence>
<gene>
    <name evidence="9 12" type="primary">argG</name>
    <name evidence="12" type="ordered locus">Ngar_c29990</name>
</gene>
<dbReference type="UniPathway" id="UPA00068">
    <property type="reaction ID" value="UER00113"/>
</dbReference>
<evidence type="ECO:0000256" key="2">
    <source>
        <dbReference type="ARBA" id="ARBA00011881"/>
    </source>
</evidence>
<dbReference type="Pfam" id="PF20979">
    <property type="entry name" value="Arginosuc_syn_C"/>
    <property type="match status" value="1"/>
</dbReference>
<dbReference type="STRING" id="1237085.Ngar_c29990"/>
<dbReference type="Gene3D" id="1.20.5.470">
    <property type="entry name" value="Single helix bin"/>
    <property type="match status" value="1"/>
</dbReference>
<dbReference type="PROSITE" id="PS00565">
    <property type="entry name" value="ARGININOSUCCIN_SYN_2"/>
    <property type="match status" value="1"/>
</dbReference>
<dbReference type="GO" id="GO:0004055">
    <property type="term" value="F:argininosuccinate synthase activity"/>
    <property type="evidence" value="ECO:0007669"/>
    <property type="project" value="UniProtKB-UniRule"/>
</dbReference>
<comment type="pathway">
    <text evidence="1 9">Amino-acid biosynthesis; L-arginine biosynthesis; L-arginine from L-ornithine and carbamoyl phosphate: step 2/3.</text>
</comment>
<dbReference type="EC" id="6.3.4.5" evidence="3 9"/>
<keyword evidence="5 9" id="KW-0436">Ligase</keyword>
<feature type="binding site" evidence="9">
    <location>
        <position position="175"/>
    </location>
    <ligand>
        <name>L-citrulline</name>
        <dbReference type="ChEBI" id="CHEBI:57743"/>
    </ligand>
</feature>
<feature type="binding site" evidence="9">
    <location>
        <position position="128"/>
    </location>
    <ligand>
        <name>L-citrulline</name>
        <dbReference type="ChEBI" id="CHEBI:57743"/>
    </ligand>
</feature>
<feature type="binding site" evidence="9">
    <location>
        <begin position="10"/>
        <end position="18"/>
    </location>
    <ligand>
        <name>ATP</name>
        <dbReference type="ChEBI" id="CHEBI:30616"/>
    </ligand>
</feature>
<dbReference type="InterPro" id="IPR014729">
    <property type="entry name" value="Rossmann-like_a/b/a_fold"/>
</dbReference>
<keyword evidence="13" id="KW-1185">Reference proteome</keyword>
<proteinExistence type="inferred from homology"/>
<dbReference type="GO" id="GO:0000053">
    <property type="term" value="P:argininosuccinate metabolic process"/>
    <property type="evidence" value="ECO:0007669"/>
    <property type="project" value="TreeGrafter"/>
</dbReference>
<protein>
    <recommendedName>
        <fullName evidence="3 9">Argininosuccinate synthase</fullName>
        <ecNumber evidence="3 9">6.3.4.5</ecNumber>
    </recommendedName>
    <alternativeName>
        <fullName evidence="9">Citrulline--aspartate ligase</fullName>
    </alternativeName>
</protein>
<evidence type="ECO:0000256" key="5">
    <source>
        <dbReference type="ARBA" id="ARBA00022598"/>
    </source>
</evidence>
<dbReference type="NCBIfam" id="NF001770">
    <property type="entry name" value="PRK00509.1"/>
    <property type="match status" value="1"/>
</dbReference>
<dbReference type="SUPFAM" id="SSF69864">
    <property type="entry name" value="Argininosuccinate synthetase, C-terminal domain"/>
    <property type="match status" value="1"/>
</dbReference>
<feature type="binding site" evidence="9">
    <location>
        <position position="124"/>
    </location>
    <ligand>
        <name>L-aspartate</name>
        <dbReference type="ChEBI" id="CHEBI:29991"/>
    </ligand>
</feature>
<comment type="catalytic activity">
    <reaction evidence="9">
        <text>L-citrulline + L-aspartate + ATP = 2-(N(omega)-L-arginino)succinate + AMP + diphosphate + H(+)</text>
        <dbReference type="Rhea" id="RHEA:10932"/>
        <dbReference type="ChEBI" id="CHEBI:15378"/>
        <dbReference type="ChEBI" id="CHEBI:29991"/>
        <dbReference type="ChEBI" id="CHEBI:30616"/>
        <dbReference type="ChEBI" id="CHEBI:33019"/>
        <dbReference type="ChEBI" id="CHEBI:57472"/>
        <dbReference type="ChEBI" id="CHEBI:57743"/>
        <dbReference type="ChEBI" id="CHEBI:456215"/>
        <dbReference type="EC" id="6.3.4.5"/>
    </reaction>
</comment>
<comment type="subcellular location">
    <subcellularLocation>
        <location evidence="9">Cytoplasm</location>
    </subcellularLocation>
</comment>
<dbReference type="PROSITE" id="PS00564">
    <property type="entry name" value="ARGININOSUCCIN_SYN_1"/>
    <property type="match status" value="1"/>
</dbReference>
<comment type="subunit">
    <text evidence="2 9">Homotetramer.</text>
</comment>
<dbReference type="Proteomes" id="UP000008037">
    <property type="component" value="Chromosome"/>
</dbReference>
<feature type="binding site" evidence="9">
    <location>
        <position position="257"/>
    </location>
    <ligand>
        <name>L-citrulline</name>
        <dbReference type="ChEBI" id="CHEBI:57743"/>
    </ligand>
</feature>
<dbReference type="KEGG" id="nga:Ngar_c29990"/>
<evidence type="ECO:0000256" key="3">
    <source>
        <dbReference type="ARBA" id="ARBA00012286"/>
    </source>
</evidence>
<evidence type="ECO:0000313" key="13">
    <source>
        <dbReference type="Proteomes" id="UP000008037"/>
    </source>
</evidence>
<dbReference type="InterPro" id="IPR048267">
    <property type="entry name" value="Arginosuc_syn_N"/>
</dbReference>
<comment type="similarity">
    <text evidence="9">Belongs to the argininosuccinate synthase family. Type 1 subfamily.</text>
</comment>
<reference evidence="12 13" key="1">
    <citation type="journal article" date="2012" name="Environ. Microbiol.">
        <title>The genome of the ammonia-oxidizing Candidatus Nitrososphaera gargensis: insights into metabolic versatility and environmental adaptations.</title>
        <authorList>
            <person name="Spang A."/>
            <person name="Poehlein A."/>
            <person name="Offre P."/>
            <person name="Zumbragel S."/>
            <person name="Haider S."/>
            <person name="Rychlik N."/>
            <person name="Nowka B."/>
            <person name="Schmeisser C."/>
            <person name="Lebedeva E.V."/>
            <person name="Rattei T."/>
            <person name="Bohm C."/>
            <person name="Schmid M."/>
            <person name="Galushko A."/>
            <person name="Hatzenpichler R."/>
            <person name="Weinmaier T."/>
            <person name="Daniel R."/>
            <person name="Schleper C."/>
            <person name="Spieck E."/>
            <person name="Streit W."/>
            <person name="Wagner M."/>
        </authorList>
    </citation>
    <scope>NUCLEOTIDE SEQUENCE [LARGE SCALE GENOMIC DNA]</scope>
    <source>
        <strain evidence="13">Ga9.2</strain>
    </source>
</reference>
<dbReference type="GO" id="GO:0005737">
    <property type="term" value="C:cytoplasm"/>
    <property type="evidence" value="ECO:0007669"/>
    <property type="project" value="UniProtKB-SubCell"/>
</dbReference>
<keyword evidence="9" id="KW-0963">Cytoplasm</keyword>
<name>K0IM24_NITGG</name>
<dbReference type="InterPro" id="IPR001518">
    <property type="entry name" value="Arginosuc_synth"/>
</dbReference>
<keyword evidence="7 9" id="KW-0547">Nucleotide-binding</keyword>
<dbReference type="InterPro" id="IPR023434">
    <property type="entry name" value="Arginosuc_synth_type_1_subfam"/>
</dbReference>
<keyword evidence="6 9" id="KW-0028">Amino-acid biosynthesis</keyword>
<dbReference type="InterPro" id="IPR024074">
    <property type="entry name" value="AS_cat/multimer_dom_body"/>
</dbReference>